<accession>A0A948TAX0</accession>
<dbReference type="PANTHER" id="PTHR43157">
    <property type="entry name" value="PHOSPHATIDYLINOSITOL-GLYCAN BIOSYNTHESIS CLASS F PROTEIN-RELATED"/>
    <property type="match status" value="1"/>
</dbReference>
<gene>
    <name evidence="2" type="ORF">H9777_04990</name>
</gene>
<dbReference type="Gene3D" id="3.40.50.720">
    <property type="entry name" value="NAD(P)-binding Rossmann-like Domain"/>
    <property type="match status" value="1"/>
</dbReference>
<dbReference type="CDD" id="cd05327">
    <property type="entry name" value="retinol-DH_like_SDR_c_like"/>
    <property type="match status" value="1"/>
</dbReference>
<comment type="caution">
    <text evidence="2">The sequence shown here is derived from an EMBL/GenBank/DDBJ whole genome shotgun (WGS) entry which is preliminary data.</text>
</comment>
<dbReference type="PANTHER" id="PTHR43157:SF31">
    <property type="entry name" value="PHOSPHATIDYLINOSITOL-GLYCAN BIOSYNTHESIS CLASS F PROTEIN"/>
    <property type="match status" value="1"/>
</dbReference>
<organism evidence="2 3">
    <name type="scientific">Candidatus Phocaeicola faecigallinarum</name>
    <dbReference type="NCBI Taxonomy" id="2838732"/>
    <lineage>
        <taxon>Bacteria</taxon>
        <taxon>Pseudomonadati</taxon>
        <taxon>Bacteroidota</taxon>
        <taxon>Bacteroidia</taxon>
        <taxon>Bacteroidales</taxon>
        <taxon>Bacteroidaceae</taxon>
        <taxon>Phocaeicola</taxon>
    </lineage>
</organism>
<reference evidence="2" key="2">
    <citation type="submission" date="2021-04" db="EMBL/GenBank/DDBJ databases">
        <authorList>
            <person name="Gilroy R."/>
        </authorList>
    </citation>
    <scope>NUCLEOTIDE SEQUENCE</scope>
    <source>
        <strain evidence="2">G4-2901</strain>
    </source>
</reference>
<keyword evidence="1" id="KW-0560">Oxidoreductase</keyword>
<dbReference type="InterPro" id="IPR036291">
    <property type="entry name" value="NAD(P)-bd_dom_sf"/>
</dbReference>
<reference evidence="2" key="1">
    <citation type="journal article" date="2021" name="PeerJ">
        <title>Extensive microbial diversity within the chicken gut microbiome revealed by metagenomics and culture.</title>
        <authorList>
            <person name="Gilroy R."/>
            <person name="Ravi A."/>
            <person name="Getino M."/>
            <person name="Pursley I."/>
            <person name="Horton D.L."/>
            <person name="Alikhan N.F."/>
            <person name="Baker D."/>
            <person name="Gharbi K."/>
            <person name="Hall N."/>
            <person name="Watson M."/>
            <person name="Adriaenssens E.M."/>
            <person name="Foster-Nyarko E."/>
            <person name="Jarju S."/>
            <person name="Secka A."/>
            <person name="Antonio M."/>
            <person name="Oren A."/>
            <person name="Chaudhuri R.R."/>
            <person name="La Ragione R."/>
            <person name="Hildebrand F."/>
            <person name="Pallen M.J."/>
        </authorList>
    </citation>
    <scope>NUCLEOTIDE SEQUENCE</scope>
    <source>
        <strain evidence="2">G4-2901</strain>
    </source>
</reference>
<evidence type="ECO:0000313" key="3">
    <source>
        <dbReference type="Proteomes" id="UP000783796"/>
    </source>
</evidence>
<protein>
    <submittedName>
        <fullName evidence="2">SDR family oxidoreductase</fullName>
    </submittedName>
</protein>
<sequence>MKKTAVITGADGGMGSEITKAVALAGYHVIMVCYTSFKGEEKKSRIALDTGNDDIEVVQADLSSMESVVEAARKIKSKTPSVELLMNNAGTMCTHFTRTEDGFEHTVAVNYLAPYLLTRLLLPLMHEGSRIVNMISCTYAIGKIGPSFFTKGREGGFFRIPIYSNTKLALWLFTRELSERVKDKGITVNAADPGIVSTNIIRMDMWFDPLTDILFRPCIRTPRQGADTAIHLLLDEKYEGVTGGMFASCRQRKLSDKYLHHPQMKELWEQTEKKLESFLVSENL</sequence>
<dbReference type="Pfam" id="PF00106">
    <property type="entry name" value="adh_short"/>
    <property type="match status" value="1"/>
</dbReference>
<dbReference type="Proteomes" id="UP000783796">
    <property type="component" value="Unassembled WGS sequence"/>
</dbReference>
<proteinExistence type="predicted"/>
<dbReference type="SUPFAM" id="SSF51735">
    <property type="entry name" value="NAD(P)-binding Rossmann-fold domains"/>
    <property type="match status" value="1"/>
</dbReference>
<dbReference type="PRINTS" id="PR00081">
    <property type="entry name" value="GDHRDH"/>
</dbReference>
<dbReference type="GO" id="GO:0016491">
    <property type="term" value="F:oxidoreductase activity"/>
    <property type="evidence" value="ECO:0007669"/>
    <property type="project" value="UniProtKB-KW"/>
</dbReference>
<name>A0A948TAX0_9BACT</name>
<evidence type="ECO:0000313" key="2">
    <source>
        <dbReference type="EMBL" id="MBU3837667.1"/>
    </source>
</evidence>
<dbReference type="InterPro" id="IPR002347">
    <property type="entry name" value="SDR_fam"/>
</dbReference>
<dbReference type="AlphaFoldDB" id="A0A948TAX0"/>
<evidence type="ECO:0000256" key="1">
    <source>
        <dbReference type="ARBA" id="ARBA00023002"/>
    </source>
</evidence>
<dbReference type="EMBL" id="JAHLFW010000047">
    <property type="protein sequence ID" value="MBU3837667.1"/>
    <property type="molecule type" value="Genomic_DNA"/>
</dbReference>